<dbReference type="Proteomes" id="UP000826234">
    <property type="component" value="Unassembled WGS sequence"/>
</dbReference>
<name>A0ABQ7TPB8_PHRPL</name>
<dbReference type="EMBL" id="JAIPUX010000415">
    <property type="protein sequence ID" value="KAH0630998.1"/>
    <property type="molecule type" value="Genomic_DNA"/>
</dbReference>
<sequence>MAASGAEGDGPSKPLVGSSMRKERREGLWPWRRPPDSLLQRRDGFAGLADVSISEDIPVEGEITVPVGSRSPDEDYSTLDEPVKDTIMRDLKAVGKKFVHVMYPKKSSTLLRDCTYHDLLQSFEGSRNNYESR</sequence>
<reference evidence="2 3" key="1">
    <citation type="journal article" date="2022" name="Gigascience">
        <title>A chromosome-level genome assembly and annotation of the desert horned lizard, Phrynosoma platyrhinos, provides insight into chromosomal rearrangements among reptiles.</title>
        <authorList>
            <person name="Koochekian N."/>
            <person name="Ascanio A."/>
            <person name="Farleigh K."/>
            <person name="Card D.C."/>
            <person name="Schield D.R."/>
            <person name="Castoe T.A."/>
            <person name="Jezkova T."/>
        </authorList>
    </citation>
    <scope>NUCLEOTIDE SEQUENCE [LARGE SCALE GENOMIC DNA]</scope>
    <source>
        <strain evidence="2">NK-2021</strain>
    </source>
</reference>
<evidence type="ECO:0000313" key="2">
    <source>
        <dbReference type="EMBL" id="KAH0630998.1"/>
    </source>
</evidence>
<evidence type="ECO:0000256" key="1">
    <source>
        <dbReference type="SAM" id="MobiDB-lite"/>
    </source>
</evidence>
<keyword evidence="3" id="KW-1185">Reference proteome</keyword>
<gene>
    <name evidence="2" type="ORF">JD844_004459</name>
</gene>
<proteinExistence type="predicted"/>
<comment type="caution">
    <text evidence="2">The sequence shown here is derived from an EMBL/GenBank/DDBJ whole genome shotgun (WGS) entry which is preliminary data.</text>
</comment>
<accession>A0ABQ7TPB8</accession>
<feature type="region of interest" description="Disordered" evidence="1">
    <location>
        <begin position="1"/>
        <end position="33"/>
    </location>
</feature>
<feature type="compositionally biased region" description="Basic and acidic residues" evidence="1">
    <location>
        <begin position="20"/>
        <end position="33"/>
    </location>
</feature>
<evidence type="ECO:0000313" key="3">
    <source>
        <dbReference type="Proteomes" id="UP000826234"/>
    </source>
</evidence>
<protein>
    <submittedName>
        <fullName evidence="2">Uncharacterized protein</fullName>
    </submittedName>
</protein>
<organism evidence="2 3">
    <name type="scientific">Phrynosoma platyrhinos</name>
    <name type="common">Desert horned lizard</name>
    <dbReference type="NCBI Taxonomy" id="52577"/>
    <lineage>
        <taxon>Eukaryota</taxon>
        <taxon>Metazoa</taxon>
        <taxon>Chordata</taxon>
        <taxon>Craniata</taxon>
        <taxon>Vertebrata</taxon>
        <taxon>Euteleostomi</taxon>
        <taxon>Lepidosauria</taxon>
        <taxon>Squamata</taxon>
        <taxon>Bifurcata</taxon>
        <taxon>Unidentata</taxon>
        <taxon>Episquamata</taxon>
        <taxon>Toxicofera</taxon>
        <taxon>Iguania</taxon>
        <taxon>Phrynosomatidae</taxon>
        <taxon>Phrynosomatinae</taxon>
        <taxon>Phrynosoma</taxon>
    </lineage>
</organism>